<feature type="region of interest" description="Disordered" evidence="3">
    <location>
        <begin position="2187"/>
        <end position="2211"/>
    </location>
</feature>
<dbReference type="Proteomes" id="UP000597762">
    <property type="component" value="Unassembled WGS sequence"/>
</dbReference>
<feature type="compositionally biased region" description="Polar residues" evidence="3">
    <location>
        <begin position="2068"/>
        <end position="2083"/>
    </location>
</feature>
<dbReference type="OrthoDB" id="20729at2759"/>
<feature type="region of interest" description="Disordered" evidence="3">
    <location>
        <begin position="1312"/>
        <end position="1334"/>
    </location>
</feature>
<evidence type="ECO:0000256" key="1">
    <source>
        <dbReference type="ARBA" id="ARBA00004123"/>
    </source>
</evidence>
<feature type="compositionally biased region" description="Low complexity" evidence="3">
    <location>
        <begin position="1720"/>
        <end position="1733"/>
    </location>
</feature>
<evidence type="ECO:0000259" key="4">
    <source>
        <dbReference type="Pfam" id="PF13934"/>
    </source>
</evidence>
<dbReference type="PANTHER" id="PTHR21583">
    <property type="entry name" value="ELYS PROTEIN"/>
    <property type="match status" value="1"/>
</dbReference>
<reference evidence="6" key="1">
    <citation type="submission" date="2021-01" db="EMBL/GenBank/DDBJ databases">
        <authorList>
            <person name="Li R."/>
            <person name="Bekaert M."/>
        </authorList>
    </citation>
    <scope>NUCLEOTIDE SEQUENCE</scope>
    <source>
        <strain evidence="6">Farmed</strain>
    </source>
</reference>
<evidence type="ECO:0000313" key="7">
    <source>
        <dbReference type="Proteomes" id="UP000597762"/>
    </source>
</evidence>
<feature type="compositionally biased region" description="Basic and acidic residues" evidence="3">
    <location>
        <begin position="1745"/>
        <end position="1754"/>
    </location>
</feature>
<keyword evidence="2" id="KW-0539">Nucleus</keyword>
<feature type="compositionally biased region" description="Basic and acidic residues" evidence="3">
    <location>
        <begin position="1824"/>
        <end position="1834"/>
    </location>
</feature>
<feature type="region of interest" description="Disordered" evidence="3">
    <location>
        <begin position="2032"/>
        <end position="2087"/>
    </location>
</feature>
<protein>
    <recommendedName>
        <fullName evidence="8">Protein ELYS</fullName>
    </recommendedName>
</protein>
<organism evidence="6 7">
    <name type="scientific">Acanthosepion pharaonis</name>
    <name type="common">Pharaoh cuttlefish</name>
    <name type="synonym">Sepia pharaonis</name>
    <dbReference type="NCBI Taxonomy" id="158019"/>
    <lineage>
        <taxon>Eukaryota</taxon>
        <taxon>Metazoa</taxon>
        <taxon>Spiralia</taxon>
        <taxon>Lophotrochozoa</taxon>
        <taxon>Mollusca</taxon>
        <taxon>Cephalopoda</taxon>
        <taxon>Coleoidea</taxon>
        <taxon>Decapodiformes</taxon>
        <taxon>Sepiida</taxon>
        <taxon>Sepiina</taxon>
        <taxon>Sepiidae</taxon>
        <taxon>Acanthosepion</taxon>
    </lineage>
</organism>
<comment type="caution">
    <text evidence="6">The sequence shown here is derived from an EMBL/GenBank/DDBJ whole genome shotgun (WGS) entry which is preliminary data.</text>
</comment>
<feature type="region of interest" description="Disordered" evidence="3">
    <location>
        <begin position="1404"/>
        <end position="1435"/>
    </location>
</feature>
<feature type="region of interest" description="Disordered" evidence="3">
    <location>
        <begin position="1224"/>
        <end position="1269"/>
    </location>
</feature>
<feature type="domain" description="ELYS-like" evidence="4">
    <location>
        <begin position="782"/>
        <end position="1003"/>
    </location>
</feature>
<feature type="compositionally biased region" description="Polar residues" evidence="3">
    <location>
        <begin position="1229"/>
        <end position="1253"/>
    </location>
</feature>
<feature type="compositionally biased region" description="Polar residues" evidence="3">
    <location>
        <begin position="1987"/>
        <end position="2010"/>
    </location>
</feature>
<dbReference type="InterPro" id="IPR052620">
    <property type="entry name" value="ELYS/MEL-28_NucAsmblyFactor"/>
</dbReference>
<dbReference type="InterPro" id="IPR036322">
    <property type="entry name" value="WD40_repeat_dom_sf"/>
</dbReference>
<feature type="compositionally biased region" description="Polar residues" evidence="3">
    <location>
        <begin position="1312"/>
        <end position="1329"/>
    </location>
</feature>
<feature type="compositionally biased region" description="Low complexity" evidence="3">
    <location>
        <begin position="2058"/>
        <end position="2067"/>
    </location>
</feature>
<dbReference type="Pfam" id="PF13934">
    <property type="entry name" value="ELYS"/>
    <property type="match status" value="1"/>
</dbReference>
<sequence>MRKSIKSTCDNENYHRGTLQIVKSIMRPGSAPSLVNPVMLFQQATCTNLQLSSGTHKHSIKGSLSKDGKVCWMYSGSILEVVATDTQNRLAAWNFGIMLHDSEVVIQCVAEFWAGDSLRLLVGLKNSSIAGLVCVLNVNLSRVVKAIEIPFKVTSIECITSLLGNDFPVWAFSEHLSCFYGIVAVGTEGGHVYLIDMCLDTQDQSDEMFPNTLHYISVDTEDVVQTRHEALSQRQVLCMELGVEFFSLGSFNYHSNDESEMKQFKTDEICVTCLKYMSRNGLLAVGYNFGCFQLWRLSAPILEYSSRLDDSGNVPITHIAYQEPENDPKNFSYLWVARGSLVYSSEEGYMANITLYQLSFNKRMWYSNKECFYEEMSTIGIRLEHDLSCDPLNSPSSKMASSNVISCYTVEDPYFFLPVRSIDESQEETSCNPDLSLCVFVWRADNGLKSGTTSYHLAIFDMNRWYHAQMPSNIRMLGNTGICPYMAFCSLDEVIDTTIPDELLFAHINPNTVRKFISDPGLIQEQFFYPSSLQFDVLCLMESGLVNTRYLGMQRQVLSTIQKLGPSSLIDPNELYKMCLFAGLAPRSHDAATHTFSLTNYNREAILTLCLEHHLVNVITKSVEQWADGEFLSQGCTLKFLLDWTWNKVVQIKQCVDNTCKPFYDWSGLPVDERCVQILHHCLQKLLYLTHILQKFIHTSAPITENGIEELTQKFDAVQLLSHHLKAVIWFVESGLLPENDELASYIPGLYRYPRTSLIEVFMKRREELQQLHSDVKASELLMIDGLIENTAPAVRELWQQDGGDGQYPPPSINALINFYLLDDVPLLIKHCVISYFLLDLASLEDDNNVKLSEKVATFADVFSVPSDTMNLITGFWLLDHKDFEVAFSFLVNSPVFGPWQHKQVIKALLYQNEGKLALRYLAVKQPPLSSPEEVKLKLTTFLVNGMTAQAVEFQRTCCDQNNAQDLISHIFLGCQQTKTMDQLLKLPLTDLEEKWLENYLLTSMESHSEELLVMYYLQRARFVDAIRLNERLNTKAFGMISAKDRERASTRNTIVNGCAKLLPEVQQQLIFEPAVLPRRIKKDIAVPRPKPLSTMVTKSNPSKLISQSTFVLAVMEKMQEVAQVEDFTSNGSFNDDFRQRPVEPFISTPITPKKRTPLSDLSKVVYERNLLDEQKAPRLRLSPSSTPPMAASLFSYGMESNKRSSKYVSAEALSVLQTPIIHRKSTPRSHVTSPRPTPQSILKVRQISNKSPNMHGVSPLSIGDKDKDVPDTRSALRLAKLNLSLNDSVGQPFGASAKKTKLLRFAEPALNSSPVSVQDSPTPSSSHAFPSVTARASLTERKSLSEMISAESCPISETVGNDETLEMDTEMMEEEEEEEVDAVGTKEDNVEERAYMVTDTKDDDISDEISNSIETEANESREEEEEEEEEDEEAMEVVEEEMPIVTHMEHPVREVFGSMHFQQPDVPREDTGILKNTVTLADEQPELLVYKGSAMVIPDYSTSSSKPIDLTIEEEEEEEEFKPLESADILELAPLRQKSKLSEKIEEYNSNETISRLMYEEKQEIQTDQFSEQYMEEDVPEEKDEIAVEVIESERDDIQIITAVVLPIGQHISQELTEATSVNSATKKDVDIVEVEEEDEEQVVVVVEEEEAKEQVVELEEANEQVVELEEANERVVELEEANERVVELEEANERVVELEEANERVVELEEKDTTARNSSRSASPQSISSPSLVYTRRSLRSKVKAESMESNRSETALVPATTESVSESISMPVDMAAGSVLESASDEVVSQTFSTHSSKFASPKSSESRSTRKKASQKSLKSKLESIKKDLLEEASNQRNDSSVKNWQEEEQTMTELVSPSRTKAKVSAKNEAISSEISKLEEEEEVEDDYSSIKTRSLRSSRSVTLTRRSSRLKTETSLHGATPTQTTPLSEVDSPQASTPPHKLGAPQTSTPLREVGASRTSTPPREVATSRPSTPPRDIGPSRTSTLRVLPARTSTPTRGEQLSKVSDEKKSSSPLLVNIKIKNQDESKVEMEETVPEFEPQVRTTRRTTRKAAALQSQSQLTANTESVFETPSNQQKPFVFSPPITRKKTQKKQPAKKNLKTDSSIIFSSTRSQRSTLKKEPFVPQEQEEMSIDIPMEESLIPAASSSSKTYVAPVKTRSTRQKVYLVKTTDSPIVNLLTPSRHKTEHGEKETTRTAQSRILRKPAHSMVLRTKTAVKKRKL</sequence>
<feature type="compositionally biased region" description="Polar residues" evidence="3">
    <location>
        <begin position="1837"/>
        <end position="1848"/>
    </location>
</feature>
<evidence type="ECO:0008006" key="8">
    <source>
        <dbReference type="Google" id="ProtNLM"/>
    </source>
</evidence>
<comment type="subcellular location">
    <subcellularLocation>
        <location evidence="1">Nucleus</location>
    </subcellularLocation>
</comment>
<feature type="compositionally biased region" description="Acidic residues" evidence="3">
    <location>
        <begin position="1884"/>
        <end position="1893"/>
    </location>
</feature>
<feature type="compositionally biased region" description="Basic and acidic residues" evidence="3">
    <location>
        <begin position="1702"/>
        <end position="1716"/>
    </location>
</feature>
<dbReference type="InterPro" id="IPR032040">
    <property type="entry name" value="ELYS-bb"/>
</dbReference>
<feature type="compositionally biased region" description="Acidic residues" evidence="3">
    <location>
        <begin position="1422"/>
        <end position="1435"/>
    </location>
</feature>
<feature type="compositionally biased region" description="Low complexity" evidence="3">
    <location>
        <begin position="1895"/>
        <end position="1911"/>
    </location>
</feature>
<feature type="domain" description="ELYS beta-propeller" evidence="5">
    <location>
        <begin position="65"/>
        <end position="546"/>
    </location>
</feature>
<evidence type="ECO:0000259" key="5">
    <source>
        <dbReference type="Pfam" id="PF16687"/>
    </source>
</evidence>
<dbReference type="SUPFAM" id="SSF50978">
    <property type="entry name" value="WD40 repeat-like"/>
    <property type="match status" value="1"/>
</dbReference>
<dbReference type="Pfam" id="PF16687">
    <property type="entry name" value="ELYS-bb"/>
    <property type="match status" value="1"/>
</dbReference>
<proteinExistence type="predicted"/>
<keyword evidence="7" id="KW-1185">Reference proteome</keyword>
<evidence type="ECO:0000256" key="2">
    <source>
        <dbReference type="ARBA" id="ARBA00023242"/>
    </source>
</evidence>
<dbReference type="PANTHER" id="PTHR21583:SF8">
    <property type="entry name" value="PROTEIN ELYS"/>
    <property type="match status" value="1"/>
</dbReference>
<feature type="region of interest" description="Disordered" evidence="3">
    <location>
        <begin position="1702"/>
        <end position="2018"/>
    </location>
</feature>
<evidence type="ECO:0000313" key="6">
    <source>
        <dbReference type="EMBL" id="CAE1328088.1"/>
    </source>
</evidence>
<dbReference type="InterPro" id="IPR025151">
    <property type="entry name" value="ELYS_dom"/>
</dbReference>
<feature type="compositionally biased region" description="Low complexity" evidence="3">
    <location>
        <begin position="1796"/>
        <end position="1807"/>
    </location>
</feature>
<accession>A0A812EPK2</accession>
<dbReference type="GO" id="GO:0005634">
    <property type="term" value="C:nucleus"/>
    <property type="evidence" value="ECO:0007669"/>
    <property type="project" value="UniProtKB-SubCell"/>
</dbReference>
<dbReference type="EMBL" id="CAHIKZ030005520">
    <property type="protein sequence ID" value="CAE1328088.1"/>
    <property type="molecule type" value="Genomic_DNA"/>
</dbReference>
<gene>
    <name evidence="6" type="ORF">SPHA_77664</name>
</gene>
<evidence type="ECO:0000256" key="3">
    <source>
        <dbReference type="SAM" id="MobiDB-lite"/>
    </source>
</evidence>
<name>A0A812EPK2_ACAPH</name>
<feature type="compositionally biased region" description="Polar residues" evidence="3">
    <location>
        <begin position="1926"/>
        <end position="1943"/>
    </location>
</feature>